<dbReference type="RefSeq" id="WP_249995701.1">
    <property type="nucleotide sequence ID" value="NZ_CP116221.1"/>
</dbReference>
<name>A0ABY7S0S1_9FLAO</name>
<evidence type="ECO:0000313" key="1">
    <source>
        <dbReference type="EMBL" id="WCO02984.1"/>
    </source>
</evidence>
<evidence type="ECO:0000313" key="2">
    <source>
        <dbReference type="Proteomes" id="UP001202717"/>
    </source>
</evidence>
<sequence>MSKIQVGFLVSYDFNLLKNAIPRVYDDADTIFLAIDENRTTWNGATFTIDDSFFEWIKSIDNQGKIVIYKDNFYVPELSTMECEVRERKLLAEQMGVGNWLIQLDADEYFLDFKSFIKTLRQHDSFLKNPEKNPIQFSTFLVNIYKFVDDGCLYIDEPTKCLTATNFPNYRTGRNTRKRIIYTKHLMLHETLSRDESELEFKFQNWGHKNELNPHFMDKWKSANASNYKSLTDLFYLEPHKWKSLNFTKGKTIPEIIKTFSTNNFAPTRTFLLKKNFGQWFKFLFKT</sequence>
<evidence type="ECO:0008006" key="3">
    <source>
        <dbReference type="Google" id="ProtNLM"/>
    </source>
</evidence>
<dbReference type="EMBL" id="CP116221">
    <property type="protein sequence ID" value="WCO02984.1"/>
    <property type="molecule type" value="Genomic_DNA"/>
</dbReference>
<organism evidence="1 2">
    <name type="scientific">Psychroserpens ponticola</name>
    <dbReference type="NCBI Taxonomy" id="2932268"/>
    <lineage>
        <taxon>Bacteria</taxon>
        <taxon>Pseudomonadati</taxon>
        <taxon>Bacteroidota</taxon>
        <taxon>Flavobacteriia</taxon>
        <taxon>Flavobacteriales</taxon>
        <taxon>Flavobacteriaceae</taxon>
        <taxon>Psychroserpens</taxon>
    </lineage>
</organism>
<accession>A0ABY7S0S1</accession>
<proteinExistence type="predicted"/>
<gene>
    <name evidence="1" type="ORF">MUN68_005700</name>
</gene>
<protein>
    <recommendedName>
        <fullName evidence="3">Glycosyltransferase family 2 protein</fullName>
    </recommendedName>
</protein>
<dbReference type="Proteomes" id="UP001202717">
    <property type="component" value="Chromosome"/>
</dbReference>
<keyword evidence="2" id="KW-1185">Reference proteome</keyword>
<reference evidence="1 2" key="1">
    <citation type="submission" date="2023-01" db="EMBL/GenBank/DDBJ databases">
        <title>Psychroserpens ponticola sp. nov., isolated from seawater.</title>
        <authorList>
            <person name="Kristyanto S."/>
            <person name="Jung J."/>
            <person name="Kim J.M."/>
            <person name="Jeon C.O."/>
        </authorList>
    </citation>
    <scope>NUCLEOTIDE SEQUENCE [LARGE SCALE GENOMIC DNA]</scope>
    <source>
        <strain evidence="1 2">MSW6</strain>
    </source>
</reference>